<reference evidence="3" key="1">
    <citation type="submission" date="2017-03" db="EMBL/GenBank/DDBJ databases">
        <title>Phytopthora megakarya and P. palmivora, two closely related causual agents of cacao black pod achieved similar genome size and gene model numbers by different mechanisms.</title>
        <authorList>
            <person name="Ali S."/>
            <person name="Shao J."/>
            <person name="Larry D.J."/>
            <person name="Kronmiller B."/>
            <person name="Shen D."/>
            <person name="Strem M.D."/>
            <person name="Melnick R.L."/>
            <person name="Guiltinan M.J."/>
            <person name="Tyler B.M."/>
            <person name="Meinhardt L.W."/>
            <person name="Bailey B.A."/>
        </authorList>
    </citation>
    <scope>NUCLEOTIDE SEQUENCE [LARGE SCALE GENOMIC DNA]</scope>
    <source>
        <strain evidence="3">zdho120</strain>
    </source>
</reference>
<evidence type="ECO:0008006" key="4">
    <source>
        <dbReference type="Google" id="ProtNLM"/>
    </source>
</evidence>
<dbReference type="EMBL" id="NBNE01008224">
    <property type="protein sequence ID" value="OWY99725.1"/>
    <property type="molecule type" value="Genomic_DNA"/>
</dbReference>
<feature type="compositionally biased region" description="Low complexity" evidence="1">
    <location>
        <begin position="39"/>
        <end position="49"/>
    </location>
</feature>
<name>A0A225V1L5_9STRA</name>
<comment type="caution">
    <text evidence="2">The sequence shown here is derived from an EMBL/GenBank/DDBJ whole genome shotgun (WGS) entry which is preliminary data.</text>
</comment>
<sequence length="355" mass="39936">MKADSKKKSTPPIHPAGKHGPLDDETSDDDNDSDKESGDSNSDSSSFEDLAPGTQACATSQGTIMFNPMVNITALEGFDAKQPLAVRTCLVGEVTKSCGHGKMIRPCKGLLLQAEASLGCSWKRFVKAFPEEYCKAKTPDSEYYYTTFQRKSETPREFYYRLNKISTYIARDRHLKVFIKKLKDTQLRSTLRGQRNLEHILKQHEEIWWSDDREAHPLKGNDRKADVPFGNRQRQKYHNRAYNVNEDEVFASDTDQQALLDQGVECVHQNDVDGLSGDTLGGNVMLQKQNVTSEVYRILENSGWGHLNSEYRSSSKTDFGRPQQTRHCDNCGEGIPLGGYGMQSMPQEGTSCYAL</sequence>
<feature type="region of interest" description="Disordered" evidence="1">
    <location>
        <begin position="1"/>
        <end position="52"/>
    </location>
</feature>
<feature type="compositionally biased region" description="Acidic residues" evidence="1">
    <location>
        <begin position="23"/>
        <end position="33"/>
    </location>
</feature>
<dbReference type="AlphaFoldDB" id="A0A225V1L5"/>
<gene>
    <name evidence="2" type="ORF">PHMEG_00029231</name>
</gene>
<evidence type="ECO:0000313" key="3">
    <source>
        <dbReference type="Proteomes" id="UP000198211"/>
    </source>
</evidence>
<proteinExistence type="predicted"/>
<organism evidence="2 3">
    <name type="scientific">Phytophthora megakarya</name>
    <dbReference type="NCBI Taxonomy" id="4795"/>
    <lineage>
        <taxon>Eukaryota</taxon>
        <taxon>Sar</taxon>
        <taxon>Stramenopiles</taxon>
        <taxon>Oomycota</taxon>
        <taxon>Peronosporomycetes</taxon>
        <taxon>Peronosporales</taxon>
        <taxon>Peronosporaceae</taxon>
        <taxon>Phytophthora</taxon>
    </lineage>
</organism>
<dbReference type="Proteomes" id="UP000198211">
    <property type="component" value="Unassembled WGS sequence"/>
</dbReference>
<accession>A0A225V1L5</accession>
<evidence type="ECO:0000313" key="2">
    <source>
        <dbReference type="EMBL" id="OWY99725.1"/>
    </source>
</evidence>
<evidence type="ECO:0000256" key="1">
    <source>
        <dbReference type="SAM" id="MobiDB-lite"/>
    </source>
</evidence>
<protein>
    <recommendedName>
        <fullName evidence="4">Retrotransposon gag domain-containing protein</fullName>
    </recommendedName>
</protein>
<keyword evidence="3" id="KW-1185">Reference proteome</keyword>